<dbReference type="PANTHER" id="PTHR11730">
    <property type="entry name" value="AMMONIUM TRANSPORTER"/>
    <property type="match status" value="1"/>
</dbReference>
<dbReference type="STRING" id="74557.A0A1V9Z8X6"/>
<evidence type="ECO:0000256" key="2">
    <source>
        <dbReference type="ARBA" id="ARBA00005887"/>
    </source>
</evidence>
<proteinExistence type="inferred from homology"/>
<keyword evidence="12" id="KW-1185">Reference proteome</keyword>
<evidence type="ECO:0000256" key="1">
    <source>
        <dbReference type="ARBA" id="ARBA00004141"/>
    </source>
</evidence>
<accession>A0A1V9Z8X6</accession>
<evidence type="ECO:0000256" key="8">
    <source>
        <dbReference type="SAM" id="MobiDB-lite"/>
    </source>
</evidence>
<reference evidence="11 12" key="1">
    <citation type="journal article" date="2014" name="Genome Biol. Evol.">
        <title>The secreted proteins of Achlya hypogyna and Thraustotheca clavata identify the ancestral oomycete secretome and reveal gene acquisitions by horizontal gene transfer.</title>
        <authorList>
            <person name="Misner I."/>
            <person name="Blouin N."/>
            <person name="Leonard G."/>
            <person name="Richards T.A."/>
            <person name="Lane C.E."/>
        </authorList>
    </citation>
    <scope>NUCLEOTIDE SEQUENCE [LARGE SCALE GENOMIC DNA]</scope>
    <source>
        <strain evidence="11 12">ATCC 34112</strain>
    </source>
</reference>
<feature type="transmembrane region" description="Helical" evidence="9">
    <location>
        <begin position="163"/>
        <end position="183"/>
    </location>
</feature>
<feature type="transmembrane region" description="Helical" evidence="9">
    <location>
        <begin position="283"/>
        <end position="300"/>
    </location>
</feature>
<dbReference type="GO" id="GO:0008519">
    <property type="term" value="F:ammonium channel activity"/>
    <property type="evidence" value="ECO:0007669"/>
    <property type="project" value="InterPro"/>
</dbReference>
<evidence type="ECO:0000256" key="5">
    <source>
        <dbReference type="ARBA" id="ARBA00022989"/>
    </source>
</evidence>
<keyword evidence="3" id="KW-0813">Transport</keyword>
<evidence type="ECO:0000256" key="4">
    <source>
        <dbReference type="ARBA" id="ARBA00022692"/>
    </source>
</evidence>
<comment type="caution">
    <text evidence="11">The sequence shown here is derived from an EMBL/GenBank/DDBJ whole genome shotgun (WGS) entry which is preliminary data.</text>
</comment>
<feature type="region of interest" description="Disordered" evidence="8">
    <location>
        <begin position="468"/>
        <end position="495"/>
    </location>
</feature>
<dbReference type="EMBL" id="JNBS01002183">
    <property type="protein sequence ID" value="OQR94465.1"/>
    <property type="molecule type" value="Genomic_DNA"/>
</dbReference>
<evidence type="ECO:0000256" key="7">
    <source>
        <dbReference type="ARBA" id="ARBA00023177"/>
    </source>
</evidence>
<protein>
    <submittedName>
        <fullName evidence="11">Ammonium transporter channel family</fullName>
    </submittedName>
</protein>
<feature type="domain" description="Ammonium transporter AmtB-like" evidence="10">
    <location>
        <begin position="45"/>
        <end position="467"/>
    </location>
</feature>
<evidence type="ECO:0000313" key="11">
    <source>
        <dbReference type="EMBL" id="OQR94465.1"/>
    </source>
</evidence>
<keyword evidence="4 9" id="KW-0812">Transmembrane</keyword>
<dbReference type="Pfam" id="PF00909">
    <property type="entry name" value="Ammonium_transp"/>
    <property type="match status" value="1"/>
</dbReference>
<evidence type="ECO:0000256" key="9">
    <source>
        <dbReference type="SAM" id="Phobius"/>
    </source>
</evidence>
<dbReference type="OrthoDB" id="534912at2759"/>
<evidence type="ECO:0000313" key="12">
    <source>
        <dbReference type="Proteomes" id="UP000243217"/>
    </source>
</evidence>
<dbReference type="GO" id="GO:0097272">
    <property type="term" value="P:ammonium homeostasis"/>
    <property type="evidence" value="ECO:0007669"/>
    <property type="project" value="TreeGrafter"/>
</dbReference>
<feature type="transmembrane region" description="Helical" evidence="9">
    <location>
        <begin position="43"/>
        <end position="65"/>
    </location>
</feature>
<dbReference type="PANTHER" id="PTHR11730:SF6">
    <property type="entry name" value="AMMONIUM TRANSPORTER"/>
    <property type="match status" value="1"/>
</dbReference>
<dbReference type="SUPFAM" id="SSF111352">
    <property type="entry name" value="Ammonium transporter"/>
    <property type="match status" value="1"/>
</dbReference>
<keyword evidence="7" id="KW-0924">Ammonia transport</keyword>
<dbReference type="Gene3D" id="1.10.3430.10">
    <property type="entry name" value="Ammonium transporter AmtB like domains"/>
    <property type="match status" value="1"/>
</dbReference>
<feature type="transmembrane region" description="Helical" evidence="9">
    <location>
        <begin position="246"/>
        <end position="263"/>
    </location>
</feature>
<keyword evidence="5 9" id="KW-1133">Transmembrane helix</keyword>
<dbReference type="AlphaFoldDB" id="A0A1V9Z8X6"/>
<evidence type="ECO:0000259" key="10">
    <source>
        <dbReference type="Pfam" id="PF00909"/>
    </source>
</evidence>
<dbReference type="Proteomes" id="UP000243217">
    <property type="component" value="Unassembled WGS sequence"/>
</dbReference>
<name>A0A1V9Z8X6_9STRA</name>
<dbReference type="InterPro" id="IPR029020">
    <property type="entry name" value="Ammonium/urea_transptr"/>
</dbReference>
<dbReference type="GO" id="GO:0005886">
    <property type="term" value="C:plasma membrane"/>
    <property type="evidence" value="ECO:0007669"/>
    <property type="project" value="TreeGrafter"/>
</dbReference>
<comment type="subcellular location">
    <subcellularLocation>
        <location evidence="1">Membrane</location>
        <topology evidence="1">Multi-pass membrane protein</topology>
    </subcellularLocation>
</comment>
<gene>
    <name evidence="11" type="ORF">THRCLA_08166</name>
</gene>
<feature type="transmembrane region" description="Helical" evidence="9">
    <location>
        <begin position="419"/>
        <end position="440"/>
    </location>
</feature>
<keyword evidence="6 9" id="KW-0472">Membrane</keyword>
<comment type="similarity">
    <text evidence="2">Belongs to the ammonia transporter channel (TC 1.A.11.2) family.</text>
</comment>
<feature type="transmembrane region" description="Helical" evidence="9">
    <location>
        <begin position="137"/>
        <end position="156"/>
    </location>
</feature>
<evidence type="ECO:0000256" key="6">
    <source>
        <dbReference type="ARBA" id="ARBA00023136"/>
    </source>
</evidence>
<feature type="transmembrane region" description="Helical" evidence="9">
    <location>
        <begin position="77"/>
        <end position="99"/>
    </location>
</feature>
<feature type="transmembrane region" description="Helical" evidence="9">
    <location>
        <begin position="203"/>
        <end position="226"/>
    </location>
</feature>
<organism evidence="11 12">
    <name type="scientific">Thraustotheca clavata</name>
    <dbReference type="NCBI Taxonomy" id="74557"/>
    <lineage>
        <taxon>Eukaryota</taxon>
        <taxon>Sar</taxon>
        <taxon>Stramenopiles</taxon>
        <taxon>Oomycota</taxon>
        <taxon>Saprolegniomycetes</taxon>
        <taxon>Saprolegniales</taxon>
        <taxon>Achlyaceae</taxon>
        <taxon>Thraustotheca</taxon>
    </lineage>
</organism>
<evidence type="ECO:0000256" key="3">
    <source>
        <dbReference type="ARBA" id="ARBA00022448"/>
    </source>
</evidence>
<sequence>MQLNSSSVLTILVNGQPANVTWEQLSASVAEAQNLAFNSTLDLFWLVFGGVLVFLMMLGLGLLEIGCCHKKNTKHIIIRILGDCCITGVTFYSLGYGFAFMDGNGFIGSSGFFMRGEEFTGATETQAFRGHHYADFFFQWAIASVAVNICHGALAERIAIIPYFIYSFCASLFIYPVVAHWVWAETGWASMFNPNLLWDIGVMDFAGTGCLHMFAGTSALVGCIFLGPRIGRFSSEGHGELPKQSVLLQFMGTMVLWFGWYGFNCVSTLSLDGSKGDVMAKVAVNLTISACTSGVVTVFLDKMFGSGVYDPTQGNNGILAGCVAVTGSCCVIEPECALVLGVLGSIVYLSVARFLVYCGIDDVVDAIPVHLGCGFLGTLAPGIFGSPKSVKTFYGPDFENCGFFYTCERGGGKQFGVQLAYALAVFAFVAACCTVIFGSLKALKMLRVSAEAEIMGLDAFEHGGSAYEDGDSNEHTNKESYNNSLESPAVRFHST</sequence>
<dbReference type="InterPro" id="IPR024041">
    <property type="entry name" value="NH4_transpt_AmtB-like_dom"/>
</dbReference>